<evidence type="ECO:0000259" key="1">
    <source>
        <dbReference type="Pfam" id="PF02836"/>
    </source>
</evidence>
<dbReference type="InterPro" id="IPR051913">
    <property type="entry name" value="GH2_Domain-Containing"/>
</dbReference>
<evidence type="ECO:0000313" key="3">
    <source>
        <dbReference type="Proteomes" id="UP000626109"/>
    </source>
</evidence>
<evidence type="ECO:0000313" key="2">
    <source>
        <dbReference type="EMBL" id="CAE8715122.1"/>
    </source>
</evidence>
<dbReference type="Proteomes" id="UP000626109">
    <property type="component" value="Unassembled WGS sequence"/>
</dbReference>
<dbReference type="InterPro" id="IPR006103">
    <property type="entry name" value="Glyco_hydro_2_cat"/>
</dbReference>
<dbReference type="PANTHER" id="PTHR42732">
    <property type="entry name" value="BETA-GALACTOSIDASE"/>
    <property type="match status" value="1"/>
</dbReference>
<dbReference type="AlphaFoldDB" id="A0A813L2H3"/>
<name>A0A813L2H3_POLGL</name>
<feature type="non-terminal residue" evidence="2">
    <location>
        <position position="1"/>
    </location>
</feature>
<dbReference type="GO" id="GO:0004553">
    <property type="term" value="F:hydrolase activity, hydrolyzing O-glycosyl compounds"/>
    <property type="evidence" value="ECO:0007669"/>
    <property type="project" value="InterPro"/>
</dbReference>
<dbReference type="InterPro" id="IPR017853">
    <property type="entry name" value="GH"/>
</dbReference>
<gene>
    <name evidence="2" type="ORF">PGLA2088_LOCUS38359</name>
</gene>
<dbReference type="SUPFAM" id="SSF51445">
    <property type="entry name" value="(Trans)glycosidases"/>
    <property type="match status" value="1"/>
</dbReference>
<dbReference type="GO" id="GO:0005975">
    <property type="term" value="P:carbohydrate metabolic process"/>
    <property type="evidence" value="ECO:0007669"/>
    <property type="project" value="InterPro"/>
</dbReference>
<organism evidence="2 3">
    <name type="scientific">Polarella glacialis</name>
    <name type="common">Dinoflagellate</name>
    <dbReference type="NCBI Taxonomy" id="89957"/>
    <lineage>
        <taxon>Eukaryota</taxon>
        <taxon>Sar</taxon>
        <taxon>Alveolata</taxon>
        <taxon>Dinophyceae</taxon>
        <taxon>Suessiales</taxon>
        <taxon>Suessiaceae</taxon>
        <taxon>Polarella</taxon>
    </lineage>
</organism>
<dbReference type="PANTHER" id="PTHR42732:SF2">
    <property type="entry name" value="BETA-MANNOSIDASE"/>
    <property type="match status" value="1"/>
</dbReference>
<protein>
    <recommendedName>
        <fullName evidence="1">Glycoside hydrolase family 2 catalytic domain-containing protein</fullName>
    </recommendedName>
</protein>
<accession>A0A813L2H3</accession>
<dbReference type="Pfam" id="PF02836">
    <property type="entry name" value="Glyco_hydro_2_C"/>
    <property type="match status" value="1"/>
</dbReference>
<reference evidence="2" key="1">
    <citation type="submission" date="2021-02" db="EMBL/GenBank/DDBJ databases">
        <authorList>
            <person name="Dougan E. K."/>
            <person name="Rhodes N."/>
            <person name="Thang M."/>
            <person name="Chan C."/>
        </authorList>
    </citation>
    <scope>NUCLEOTIDE SEQUENCE</scope>
</reference>
<dbReference type="Gene3D" id="3.20.20.80">
    <property type="entry name" value="Glycosidases"/>
    <property type="match status" value="1"/>
</dbReference>
<sequence>ESDLLATKMFGMNMIRLHQKVNPERWYYHADRHGLVVFQDMPQKYGGASPATVPLFVEDLKAMLEGRGNHPCIMQWTTFNEGDSWTVFTEPPLDVLGITELVKQLDPSRLVDCDSGGGANDKHYADVNDVHSYPNPSPQNASATQYAMLGEFGGLGVFIAGKEWVPKGCFAYLPSTSPANQAEQYVNITKMIMAQEDQLSAVVLTQTTDIELECDGFLNFDRSNKFTEGQTKTIHDANQAMIKFRSDLRSPPKSVTDVFV</sequence>
<dbReference type="EMBL" id="CAJNNW010032724">
    <property type="protein sequence ID" value="CAE8715122.1"/>
    <property type="molecule type" value="Genomic_DNA"/>
</dbReference>
<proteinExistence type="predicted"/>
<comment type="caution">
    <text evidence="2">The sequence shown here is derived from an EMBL/GenBank/DDBJ whole genome shotgun (WGS) entry which is preliminary data.</text>
</comment>
<feature type="domain" description="Glycoside hydrolase family 2 catalytic" evidence="1">
    <location>
        <begin position="2"/>
        <end position="120"/>
    </location>
</feature>